<accession>A0A4U0V821</accession>
<feature type="compositionally biased region" description="Basic residues" evidence="8">
    <location>
        <begin position="7"/>
        <end position="16"/>
    </location>
</feature>
<evidence type="ECO:0000256" key="6">
    <source>
        <dbReference type="ARBA" id="ARBA00023242"/>
    </source>
</evidence>
<dbReference type="OrthoDB" id="69550at2759"/>
<keyword evidence="5" id="KW-0690">Ribosome biogenesis</keyword>
<dbReference type="EMBL" id="NAJP01000016">
    <property type="protein sequence ID" value="TKA44096.1"/>
    <property type="molecule type" value="Genomic_DNA"/>
</dbReference>
<evidence type="ECO:0000313" key="11">
    <source>
        <dbReference type="Proteomes" id="UP000310066"/>
    </source>
</evidence>
<dbReference type="GO" id="GO:0005730">
    <property type="term" value="C:nucleolus"/>
    <property type="evidence" value="ECO:0007669"/>
    <property type="project" value="UniProtKB-SubCell"/>
</dbReference>
<dbReference type="PANTHER" id="PTHR28127:SF1">
    <property type="entry name" value="RIBOSOME ASSEMBLY PROTEIN 3"/>
    <property type="match status" value="1"/>
</dbReference>
<dbReference type="PANTHER" id="PTHR28127">
    <property type="entry name" value="RIBOSOME ASSEMBLY PROTEIN 3"/>
    <property type="match status" value="1"/>
</dbReference>
<dbReference type="STRING" id="329885.A0A4U0V821"/>
<comment type="function">
    <text evidence="1">Required for efficient biogenesis of the 60S ribosomal subunit.</text>
</comment>
<evidence type="ECO:0000256" key="2">
    <source>
        <dbReference type="ARBA" id="ARBA00004604"/>
    </source>
</evidence>
<keyword evidence="7" id="KW-0687">Ribonucleoprotein</keyword>
<dbReference type="AlphaFoldDB" id="A0A4U0V821"/>
<comment type="caution">
    <text evidence="10">The sequence shown here is derived from an EMBL/GenBank/DDBJ whole genome shotgun (WGS) entry which is preliminary data.</text>
</comment>
<evidence type="ECO:0000259" key="9">
    <source>
        <dbReference type="Pfam" id="PF14615"/>
    </source>
</evidence>
<proteinExistence type="inferred from homology"/>
<evidence type="ECO:0000256" key="7">
    <source>
        <dbReference type="ARBA" id="ARBA00023274"/>
    </source>
</evidence>
<comment type="subcellular location">
    <subcellularLocation>
        <location evidence="2">Nucleus</location>
        <location evidence="2">Nucleolus</location>
    </subcellularLocation>
</comment>
<evidence type="ECO:0000313" key="10">
    <source>
        <dbReference type="EMBL" id="TKA44096.1"/>
    </source>
</evidence>
<dbReference type="GO" id="GO:0030687">
    <property type="term" value="C:preribosome, large subunit precursor"/>
    <property type="evidence" value="ECO:0007669"/>
    <property type="project" value="TreeGrafter"/>
</dbReference>
<dbReference type="InterPro" id="IPR051898">
    <property type="entry name" value="Ribosome_Assembly_3"/>
</dbReference>
<feature type="domain" description="Ribosome-assembly protein 3 C-terminal" evidence="9">
    <location>
        <begin position="87"/>
        <end position="132"/>
    </location>
</feature>
<evidence type="ECO:0000256" key="5">
    <source>
        <dbReference type="ARBA" id="ARBA00022517"/>
    </source>
</evidence>
<organism evidence="10 11">
    <name type="scientific">Friedmanniomyces endolithicus</name>
    <dbReference type="NCBI Taxonomy" id="329885"/>
    <lineage>
        <taxon>Eukaryota</taxon>
        <taxon>Fungi</taxon>
        <taxon>Dikarya</taxon>
        <taxon>Ascomycota</taxon>
        <taxon>Pezizomycotina</taxon>
        <taxon>Dothideomycetes</taxon>
        <taxon>Dothideomycetidae</taxon>
        <taxon>Mycosphaerellales</taxon>
        <taxon>Teratosphaeriaceae</taxon>
        <taxon>Friedmanniomyces</taxon>
    </lineage>
</organism>
<evidence type="ECO:0000256" key="1">
    <source>
        <dbReference type="ARBA" id="ARBA00003035"/>
    </source>
</evidence>
<dbReference type="GO" id="GO:0000027">
    <property type="term" value="P:ribosomal large subunit assembly"/>
    <property type="evidence" value="ECO:0007669"/>
    <property type="project" value="TreeGrafter"/>
</dbReference>
<sequence>MAQAKSISKRKNKRKVRTEVSSPSSSGSDADKTSPAPPKRTKNEATTPVNVEAPETSHDHNTSNNGTSTDPPVFTKRVATINPEQAFEDFYLRQVTKEFANDLDKLRAANDFHGTGSIALLVGALRQGTACFGTEERVRVGGACAGAGA</sequence>
<reference evidence="10 11" key="1">
    <citation type="submission" date="2017-03" db="EMBL/GenBank/DDBJ databases">
        <title>Genomes of endolithic fungi from Antarctica.</title>
        <authorList>
            <person name="Coleine C."/>
            <person name="Masonjones S."/>
            <person name="Stajich J.E."/>
        </authorList>
    </citation>
    <scope>NUCLEOTIDE SEQUENCE [LARGE SCALE GENOMIC DNA]</scope>
    <source>
        <strain evidence="10 11">CCFEE 5311</strain>
    </source>
</reference>
<dbReference type="InterPro" id="IPR028217">
    <property type="entry name" value="Rsa3_C"/>
</dbReference>
<evidence type="ECO:0000256" key="4">
    <source>
        <dbReference type="ARBA" id="ARBA00015339"/>
    </source>
</evidence>
<keyword evidence="6" id="KW-0539">Nucleus</keyword>
<dbReference type="Pfam" id="PF14615">
    <property type="entry name" value="Rsa3"/>
    <property type="match status" value="1"/>
</dbReference>
<feature type="region of interest" description="Disordered" evidence="8">
    <location>
        <begin position="1"/>
        <end position="74"/>
    </location>
</feature>
<evidence type="ECO:0000256" key="3">
    <source>
        <dbReference type="ARBA" id="ARBA00006256"/>
    </source>
</evidence>
<protein>
    <recommendedName>
        <fullName evidence="4">Ribosome assembly protein 3</fullName>
    </recommendedName>
</protein>
<dbReference type="Proteomes" id="UP000310066">
    <property type="component" value="Unassembled WGS sequence"/>
</dbReference>
<comment type="similarity">
    <text evidence="3">Belongs to the RSA3 family.</text>
</comment>
<evidence type="ECO:0000256" key="8">
    <source>
        <dbReference type="SAM" id="MobiDB-lite"/>
    </source>
</evidence>
<name>A0A4U0V821_9PEZI</name>
<gene>
    <name evidence="10" type="ORF">B0A54_04862</name>
</gene>